<keyword evidence="10" id="KW-1185">Reference proteome</keyword>
<dbReference type="Pfam" id="PF00474">
    <property type="entry name" value="SSF"/>
    <property type="match status" value="1"/>
</dbReference>
<feature type="transmembrane region" description="Helical" evidence="8">
    <location>
        <begin position="184"/>
        <end position="208"/>
    </location>
</feature>
<proteinExistence type="inferred from homology"/>
<evidence type="ECO:0000256" key="1">
    <source>
        <dbReference type="ARBA" id="ARBA00004141"/>
    </source>
</evidence>
<accession>D5EE70</accession>
<feature type="transmembrane region" description="Helical" evidence="8">
    <location>
        <begin position="228"/>
        <end position="250"/>
    </location>
</feature>
<dbReference type="PROSITE" id="PS50283">
    <property type="entry name" value="NA_SOLUT_SYMP_3"/>
    <property type="match status" value="1"/>
</dbReference>
<feature type="transmembrane region" description="Helical" evidence="8">
    <location>
        <begin position="117"/>
        <end position="138"/>
    </location>
</feature>
<dbReference type="InterPro" id="IPR038377">
    <property type="entry name" value="Na/Glc_symporter_sf"/>
</dbReference>
<evidence type="ECO:0000256" key="5">
    <source>
        <dbReference type="ARBA" id="ARBA00022989"/>
    </source>
</evidence>
<name>D5EE70_AMICL</name>
<dbReference type="GO" id="GO:0005886">
    <property type="term" value="C:plasma membrane"/>
    <property type="evidence" value="ECO:0007669"/>
    <property type="project" value="TreeGrafter"/>
</dbReference>
<dbReference type="OrthoDB" id="9781232at2"/>
<keyword evidence="3" id="KW-0813">Transport</keyword>
<evidence type="ECO:0000256" key="3">
    <source>
        <dbReference type="ARBA" id="ARBA00022448"/>
    </source>
</evidence>
<dbReference type="KEGG" id="aco:Amico_0718"/>
<dbReference type="HOGENOM" id="CLU_018808_15_3_0"/>
<dbReference type="Proteomes" id="UP000002366">
    <property type="component" value="Chromosome"/>
</dbReference>
<evidence type="ECO:0000256" key="4">
    <source>
        <dbReference type="ARBA" id="ARBA00022692"/>
    </source>
</evidence>
<gene>
    <name evidence="9" type="ordered locus">Amico_0718</name>
</gene>
<dbReference type="GO" id="GO:0022857">
    <property type="term" value="F:transmembrane transporter activity"/>
    <property type="evidence" value="ECO:0007669"/>
    <property type="project" value="InterPro"/>
</dbReference>
<comment type="subcellular location">
    <subcellularLocation>
        <location evidence="1">Membrane</location>
        <topology evidence="1">Multi-pass membrane protein</topology>
    </subcellularLocation>
</comment>
<reference evidence="9 10" key="1">
    <citation type="journal article" date="2010" name="Stand. Genomic Sci.">
        <title>Complete genome sequence of Aminobacterium colombiense type strain (ALA-1).</title>
        <authorList>
            <person name="Chertkov O."/>
            <person name="Sikorski J."/>
            <person name="Brambilla E."/>
            <person name="Lapidus A."/>
            <person name="Copeland A."/>
            <person name="Glavina Del Rio T."/>
            <person name="Nolan M."/>
            <person name="Lucas S."/>
            <person name="Tice H."/>
            <person name="Cheng J.F."/>
            <person name="Han C."/>
            <person name="Detter J.C."/>
            <person name="Bruce D."/>
            <person name="Tapia R."/>
            <person name="Goodwin L."/>
            <person name="Pitluck S."/>
            <person name="Liolios K."/>
            <person name="Ivanova N."/>
            <person name="Mavromatis K."/>
            <person name="Ovchinnikova G."/>
            <person name="Pati A."/>
            <person name="Chen A."/>
            <person name="Palaniappan K."/>
            <person name="Land M."/>
            <person name="Hauser L."/>
            <person name="Chang Y.J."/>
            <person name="Jeffries C.D."/>
            <person name="Spring S."/>
            <person name="Rohde M."/>
            <person name="Goker M."/>
            <person name="Bristow J."/>
            <person name="Eisen J.A."/>
            <person name="Markowitz V."/>
            <person name="Hugenholtz P."/>
            <person name="Kyrpides N.C."/>
            <person name="Klenk H.P."/>
        </authorList>
    </citation>
    <scope>NUCLEOTIDE SEQUENCE [LARGE SCALE GENOMIC DNA]</scope>
    <source>
        <strain evidence="10">DSM 12261 / ALA-1</strain>
    </source>
</reference>
<evidence type="ECO:0000256" key="7">
    <source>
        <dbReference type="RuleBase" id="RU362091"/>
    </source>
</evidence>
<feature type="transmembrane region" description="Helical" evidence="8">
    <location>
        <begin position="75"/>
        <end position="97"/>
    </location>
</feature>
<dbReference type="EMBL" id="CP001997">
    <property type="protein sequence ID" value="ADE56852.1"/>
    <property type="molecule type" value="Genomic_DNA"/>
</dbReference>
<evidence type="ECO:0000256" key="8">
    <source>
        <dbReference type="SAM" id="Phobius"/>
    </source>
</evidence>
<organism evidence="9 10">
    <name type="scientific">Aminobacterium colombiense (strain DSM 12261 / ALA-1)</name>
    <dbReference type="NCBI Taxonomy" id="572547"/>
    <lineage>
        <taxon>Bacteria</taxon>
        <taxon>Thermotogati</taxon>
        <taxon>Synergistota</taxon>
        <taxon>Synergistia</taxon>
        <taxon>Synergistales</taxon>
        <taxon>Aminobacteriaceae</taxon>
        <taxon>Aminobacterium</taxon>
    </lineage>
</organism>
<feature type="transmembrane region" description="Helical" evidence="8">
    <location>
        <begin position="437"/>
        <end position="454"/>
    </location>
</feature>
<feature type="transmembrane region" description="Helical" evidence="8">
    <location>
        <begin position="302"/>
        <end position="331"/>
    </location>
</feature>
<dbReference type="eggNOG" id="COG0591">
    <property type="taxonomic scope" value="Bacteria"/>
</dbReference>
<dbReference type="InterPro" id="IPR050277">
    <property type="entry name" value="Sodium:Solute_Symporter"/>
</dbReference>
<evidence type="ECO:0000313" key="9">
    <source>
        <dbReference type="EMBL" id="ADE56852.1"/>
    </source>
</evidence>
<dbReference type="Gene3D" id="1.20.1730.10">
    <property type="entry name" value="Sodium/glucose cotransporter"/>
    <property type="match status" value="1"/>
</dbReference>
<feature type="transmembrane region" description="Helical" evidence="8">
    <location>
        <begin position="150"/>
        <end position="172"/>
    </location>
</feature>
<dbReference type="InterPro" id="IPR001734">
    <property type="entry name" value="Na/solute_symporter"/>
</dbReference>
<dbReference type="AlphaFoldDB" id="D5EE70"/>
<keyword evidence="4 8" id="KW-0812">Transmembrane</keyword>
<evidence type="ECO:0000313" key="10">
    <source>
        <dbReference type="Proteomes" id="UP000002366"/>
    </source>
</evidence>
<feature type="transmembrane region" description="Helical" evidence="8">
    <location>
        <begin position="352"/>
        <end position="370"/>
    </location>
</feature>
<dbReference type="PANTHER" id="PTHR48086">
    <property type="entry name" value="SODIUM/PROLINE SYMPORTER-RELATED"/>
    <property type="match status" value="1"/>
</dbReference>
<comment type="similarity">
    <text evidence="2 7">Belongs to the sodium:solute symporter (SSF) (TC 2.A.21) family.</text>
</comment>
<dbReference type="PANTHER" id="PTHR48086:SF7">
    <property type="entry name" value="SODIUM-SOLUTE SYMPORTER-RELATED"/>
    <property type="match status" value="1"/>
</dbReference>
<keyword evidence="6 8" id="KW-0472">Membrane</keyword>
<sequence>MIRVKLFTASALLVLFVFLGLGTIVARKIKEASDYTVAGRKAGLSGVAGVIMGALIGGASTVGTAQMAYEYGLSAWWFTLGGGIGCLILGWGFASPLRSSGVVTIPEFLKRHYGRSVSMLSMVASSVGTYISVVAQFLSGVALLQTVFPFPSFVASIGVACLILGFLCLGGLKSYSVIGKAKIAMLFLILTVSVLLGMGKGVTPSWLYHNIGNKTLFSPFGFGVGKGLGAFLSMIVGIFCTQIYIQGVFAASNPDTARKGTLLAGILIPPLGLMGIYIGLFMRTAGVSIVPSQALPMFIRLYFPPILGGIFWAGILITVVGAAAGLSFGIATNLVQDFLKALPYMKMDEKRALFMSRAAVIFIVLSAAYMGELFSGDMILQWSYLSMSLRGAGTFFPFIVALLFPLQLSPCWTLCSAGGGLLAVLIAPFIFTNVPPLFLGLLVSASFSGLGICLRR</sequence>
<keyword evidence="5 8" id="KW-1133">Transmembrane helix</keyword>
<evidence type="ECO:0000256" key="6">
    <source>
        <dbReference type="ARBA" id="ARBA00023136"/>
    </source>
</evidence>
<feature type="transmembrane region" description="Helical" evidence="8">
    <location>
        <begin position="411"/>
        <end position="431"/>
    </location>
</feature>
<feature type="transmembrane region" description="Helical" evidence="8">
    <location>
        <begin position="262"/>
        <end position="282"/>
    </location>
</feature>
<feature type="transmembrane region" description="Helical" evidence="8">
    <location>
        <begin position="47"/>
        <end position="69"/>
    </location>
</feature>
<dbReference type="STRING" id="572547.Amico_0718"/>
<evidence type="ECO:0000256" key="2">
    <source>
        <dbReference type="ARBA" id="ARBA00006434"/>
    </source>
</evidence>
<feature type="transmembrane region" description="Helical" evidence="8">
    <location>
        <begin position="382"/>
        <end position="404"/>
    </location>
</feature>
<feature type="transmembrane region" description="Helical" evidence="8">
    <location>
        <begin position="6"/>
        <end position="26"/>
    </location>
</feature>
<protein>
    <submittedName>
        <fullName evidence="9">Na+/solute symporter</fullName>
    </submittedName>
</protein>